<dbReference type="Proteomes" id="UP000024836">
    <property type="component" value="Unassembled WGS sequence"/>
</dbReference>
<dbReference type="SUPFAM" id="SSF47090">
    <property type="entry name" value="PGBD-like"/>
    <property type="match status" value="1"/>
</dbReference>
<comment type="caution">
    <text evidence="2">The sequence shown here is derived from an EMBL/GenBank/DDBJ whole genome shotgun (WGS) entry which is preliminary data.</text>
</comment>
<dbReference type="STRING" id="1461693.ATO10_07727"/>
<name>A0A058ZM61_9RHOB</name>
<reference evidence="2 3" key="1">
    <citation type="submission" date="2013-04" db="EMBL/GenBank/DDBJ databases">
        <title>Shimia sp. 22II-S11-Z10 Genome Sequencing.</title>
        <authorList>
            <person name="Lai Q."/>
            <person name="Li G."/>
            <person name="Shao Z."/>
        </authorList>
    </citation>
    <scope>NUCLEOTIDE SEQUENCE [LARGE SCALE GENOMIC DNA]</scope>
    <source>
        <strain evidence="3">22II-S11-Z10</strain>
    </source>
</reference>
<sequence>MLINALSQMNARSQAYQFLDQAIYKDGGLLQLQLTRDDDISPQYYIRGSISQLDSSVTDDSLDVDWEAASGTSKGLTGAKFGPYRKLSVVSVDMHLVAFPSRRVLPGASVANSMIVIERGFGAGASGLIDLSDLGISLEINRVESESQAVRNLIELGLIELLGRHSGVPYWSCLSLPQTDAKAEQNRERKFENTLESQNIAEAQTLLMALGYYDGTVDNMLGAQTRASISKFQADEKLLPNGIVDFDLLQRLRKRLAAKTAKVDPTNTSQKE</sequence>
<dbReference type="InterPro" id="IPR002477">
    <property type="entry name" value="Peptidoglycan-bd-like"/>
</dbReference>
<feature type="domain" description="Peptidoglycan binding-like" evidence="1">
    <location>
        <begin position="197"/>
        <end position="252"/>
    </location>
</feature>
<keyword evidence="3" id="KW-1185">Reference proteome</keyword>
<accession>A0A058ZM61</accession>
<dbReference type="AlphaFoldDB" id="A0A058ZM61"/>
<dbReference type="eggNOG" id="COG3409">
    <property type="taxonomic scope" value="Bacteria"/>
</dbReference>
<proteinExistence type="predicted"/>
<evidence type="ECO:0000313" key="3">
    <source>
        <dbReference type="Proteomes" id="UP000024836"/>
    </source>
</evidence>
<evidence type="ECO:0000259" key="1">
    <source>
        <dbReference type="Pfam" id="PF01471"/>
    </source>
</evidence>
<gene>
    <name evidence="2" type="ORF">ATO10_07727</name>
</gene>
<dbReference type="EMBL" id="AQQY01000004">
    <property type="protein sequence ID" value="KCV82262.1"/>
    <property type="molecule type" value="Genomic_DNA"/>
</dbReference>
<dbReference type="Gene3D" id="3.40.50.10610">
    <property type="entry name" value="ABC-type transport auxiliary lipoprotein component"/>
    <property type="match status" value="1"/>
</dbReference>
<evidence type="ECO:0000313" key="2">
    <source>
        <dbReference type="EMBL" id="KCV82262.1"/>
    </source>
</evidence>
<dbReference type="eggNOG" id="COG1462">
    <property type="taxonomic scope" value="Bacteria"/>
</dbReference>
<dbReference type="InterPro" id="IPR036365">
    <property type="entry name" value="PGBD-like_sf"/>
</dbReference>
<dbReference type="Gene3D" id="1.10.101.10">
    <property type="entry name" value="PGBD-like superfamily/PGBD"/>
    <property type="match status" value="1"/>
</dbReference>
<protein>
    <submittedName>
        <fullName evidence="2">Peptidoglycan-binding domain 1 protein</fullName>
    </submittedName>
</protein>
<dbReference type="InterPro" id="IPR036366">
    <property type="entry name" value="PGBDSf"/>
</dbReference>
<organism evidence="2 3">
    <name type="scientific">Actibacterium atlanticum</name>
    <dbReference type="NCBI Taxonomy" id="1461693"/>
    <lineage>
        <taxon>Bacteria</taxon>
        <taxon>Pseudomonadati</taxon>
        <taxon>Pseudomonadota</taxon>
        <taxon>Alphaproteobacteria</taxon>
        <taxon>Rhodobacterales</taxon>
        <taxon>Roseobacteraceae</taxon>
        <taxon>Actibacterium</taxon>
    </lineage>
</organism>
<dbReference type="Pfam" id="PF01471">
    <property type="entry name" value="PG_binding_1"/>
    <property type="match status" value="1"/>
</dbReference>